<gene>
    <name evidence="1" type="ORF">B0H16DRAFT_1762762</name>
</gene>
<evidence type="ECO:0008006" key="3">
    <source>
        <dbReference type="Google" id="ProtNLM"/>
    </source>
</evidence>
<dbReference type="Gene3D" id="1.25.40.10">
    <property type="entry name" value="Tetratricopeptide repeat domain"/>
    <property type="match status" value="1"/>
</dbReference>
<evidence type="ECO:0000313" key="2">
    <source>
        <dbReference type="Proteomes" id="UP001215598"/>
    </source>
</evidence>
<keyword evidence="2" id="KW-1185">Reference proteome</keyword>
<sequence>MALESSITGGDAVQQCSILTLMAHVKWRGGDSATALVFGRDAQRLAYQTTNLLEASRASTVIALALIFLGDYAGSITQLHNARELLRVCGMGDSDSDLHNAIAQARVHLHKSEYAEARAIHTQLLQDSANTPGAPSRGYALLNIAMVDVAIDAGRDIVEKSLQMANKIFAEAEYIFAMAYSDLISADLDIAEGKTALAEAHFQKCLRLSWGKDIEAVMYCLERLADVTRRPFNFPAKMRWTMVYLCQGHKLRDKLAFYKALLSIGELFINEDEARAHTLFIVALEGFTFMDVHRSRAQCMLQLGDVAKGKGETTKAAEFWGTARPLFERSLQMKDVAAIDMRLGTLEQDHQKSG</sequence>
<protein>
    <recommendedName>
        <fullName evidence="3">MalT-like TPR region domain-containing protein</fullName>
    </recommendedName>
</protein>
<evidence type="ECO:0000313" key="1">
    <source>
        <dbReference type="EMBL" id="KAJ7737058.1"/>
    </source>
</evidence>
<proteinExistence type="predicted"/>
<dbReference type="SUPFAM" id="SSF81901">
    <property type="entry name" value="HCP-like"/>
    <property type="match status" value="1"/>
</dbReference>
<organism evidence="1 2">
    <name type="scientific">Mycena metata</name>
    <dbReference type="NCBI Taxonomy" id="1033252"/>
    <lineage>
        <taxon>Eukaryota</taxon>
        <taxon>Fungi</taxon>
        <taxon>Dikarya</taxon>
        <taxon>Basidiomycota</taxon>
        <taxon>Agaricomycotina</taxon>
        <taxon>Agaricomycetes</taxon>
        <taxon>Agaricomycetidae</taxon>
        <taxon>Agaricales</taxon>
        <taxon>Marasmiineae</taxon>
        <taxon>Mycenaceae</taxon>
        <taxon>Mycena</taxon>
    </lineage>
</organism>
<dbReference type="AlphaFoldDB" id="A0AAD7I993"/>
<dbReference type="InterPro" id="IPR011990">
    <property type="entry name" value="TPR-like_helical_dom_sf"/>
</dbReference>
<name>A0AAD7I993_9AGAR</name>
<dbReference type="Proteomes" id="UP001215598">
    <property type="component" value="Unassembled WGS sequence"/>
</dbReference>
<comment type="caution">
    <text evidence="1">The sequence shown here is derived from an EMBL/GenBank/DDBJ whole genome shotgun (WGS) entry which is preliminary data.</text>
</comment>
<reference evidence="1" key="1">
    <citation type="submission" date="2023-03" db="EMBL/GenBank/DDBJ databases">
        <title>Massive genome expansion in bonnet fungi (Mycena s.s.) driven by repeated elements and novel gene families across ecological guilds.</title>
        <authorList>
            <consortium name="Lawrence Berkeley National Laboratory"/>
            <person name="Harder C.B."/>
            <person name="Miyauchi S."/>
            <person name="Viragh M."/>
            <person name="Kuo A."/>
            <person name="Thoen E."/>
            <person name="Andreopoulos B."/>
            <person name="Lu D."/>
            <person name="Skrede I."/>
            <person name="Drula E."/>
            <person name="Henrissat B."/>
            <person name="Morin E."/>
            <person name="Kohler A."/>
            <person name="Barry K."/>
            <person name="LaButti K."/>
            <person name="Morin E."/>
            <person name="Salamov A."/>
            <person name="Lipzen A."/>
            <person name="Mereny Z."/>
            <person name="Hegedus B."/>
            <person name="Baldrian P."/>
            <person name="Stursova M."/>
            <person name="Weitz H."/>
            <person name="Taylor A."/>
            <person name="Grigoriev I.V."/>
            <person name="Nagy L.G."/>
            <person name="Martin F."/>
            <person name="Kauserud H."/>
        </authorList>
    </citation>
    <scope>NUCLEOTIDE SEQUENCE</scope>
    <source>
        <strain evidence="1">CBHHK182m</strain>
    </source>
</reference>
<dbReference type="EMBL" id="JARKIB010000118">
    <property type="protein sequence ID" value="KAJ7737058.1"/>
    <property type="molecule type" value="Genomic_DNA"/>
</dbReference>
<accession>A0AAD7I993</accession>